<dbReference type="InterPro" id="IPR004827">
    <property type="entry name" value="bZIP"/>
</dbReference>
<accession>A0A2A2JA18</accession>
<gene>
    <name evidence="3" type="ORF">WR25_17106</name>
</gene>
<dbReference type="PROSITE" id="PS50217">
    <property type="entry name" value="BZIP"/>
    <property type="match status" value="1"/>
</dbReference>
<dbReference type="EMBL" id="LIAE01010577">
    <property type="protein sequence ID" value="PAV58513.1"/>
    <property type="molecule type" value="Genomic_DNA"/>
</dbReference>
<dbReference type="Gene3D" id="1.20.5.170">
    <property type="match status" value="1"/>
</dbReference>
<evidence type="ECO:0000313" key="3">
    <source>
        <dbReference type="EMBL" id="PAV58513.1"/>
    </source>
</evidence>
<dbReference type="Pfam" id="PF07716">
    <property type="entry name" value="bZIP_2"/>
    <property type="match status" value="1"/>
</dbReference>
<dbReference type="CDD" id="cd14686">
    <property type="entry name" value="bZIP"/>
    <property type="match status" value="1"/>
</dbReference>
<evidence type="ECO:0000259" key="2">
    <source>
        <dbReference type="PROSITE" id="PS50217"/>
    </source>
</evidence>
<dbReference type="InterPro" id="IPR046347">
    <property type="entry name" value="bZIP_sf"/>
</dbReference>
<proteinExistence type="predicted"/>
<reference evidence="3 4" key="1">
    <citation type="journal article" date="2017" name="Curr. Biol.">
        <title>Genome architecture and evolution of a unichromosomal asexual nematode.</title>
        <authorList>
            <person name="Fradin H."/>
            <person name="Zegar C."/>
            <person name="Gutwein M."/>
            <person name="Lucas J."/>
            <person name="Kovtun M."/>
            <person name="Corcoran D."/>
            <person name="Baugh L.R."/>
            <person name="Kiontke K."/>
            <person name="Gunsalus K."/>
            <person name="Fitch D.H."/>
            <person name="Piano F."/>
        </authorList>
    </citation>
    <scope>NUCLEOTIDE SEQUENCE [LARGE SCALE GENOMIC DNA]</scope>
    <source>
        <strain evidence="3">PF1309</strain>
    </source>
</reference>
<feature type="compositionally biased region" description="Basic and acidic residues" evidence="1">
    <location>
        <begin position="26"/>
        <end position="38"/>
    </location>
</feature>
<name>A0A2A2JA18_9BILA</name>
<feature type="compositionally biased region" description="Basic and acidic residues" evidence="1">
    <location>
        <begin position="49"/>
        <end position="65"/>
    </location>
</feature>
<dbReference type="SUPFAM" id="SSF57959">
    <property type="entry name" value="Leucine zipper domain"/>
    <property type="match status" value="1"/>
</dbReference>
<sequence>MSQTVSDIEKRREKNRDATRRHRMKQLKEKEHFKEEVGRLSQENLQLEEELRHAKSKVSEPEKESYQITSDVRASKRRLETTRPIAIKRPYEIGLEGAPRMTPAPARTVHDPKPSSDFLFSSLPTSTVTTTSTSVVATPPCESRIEKPTSIAFDTAFSDPTSSTSNELITPSLTSVFMLSSTLQPMSKMVDGSALLNASTGYTPCDQNILCIVKSPTTALKSQQQKFMDLMSL</sequence>
<evidence type="ECO:0000313" key="4">
    <source>
        <dbReference type="Proteomes" id="UP000218231"/>
    </source>
</evidence>
<dbReference type="Proteomes" id="UP000218231">
    <property type="component" value="Unassembled WGS sequence"/>
</dbReference>
<feature type="compositionally biased region" description="Basic and acidic residues" evidence="1">
    <location>
        <begin position="7"/>
        <end position="18"/>
    </location>
</feature>
<protein>
    <recommendedName>
        <fullName evidence="2">BZIP domain-containing protein</fullName>
    </recommendedName>
</protein>
<dbReference type="AlphaFoldDB" id="A0A2A2JA18"/>
<keyword evidence="4" id="KW-1185">Reference proteome</keyword>
<dbReference type="GO" id="GO:0003700">
    <property type="term" value="F:DNA-binding transcription factor activity"/>
    <property type="evidence" value="ECO:0007669"/>
    <property type="project" value="InterPro"/>
</dbReference>
<feature type="region of interest" description="Disordered" evidence="1">
    <location>
        <begin position="1"/>
        <end position="73"/>
    </location>
</feature>
<evidence type="ECO:0000256" key="1">
    <source>
        <dbReference type="SAM" id="MobiDB-lite"/>
    </source>
</evidence>
<feature type="domain" description="BZIP" evidence="2">
    <location>
        <begin position="9"/>
        <end position="60"/>
    </location>
</feature>
<organism evidence="3 4">
    <name type="scientific">Diploscapter pachys</name>
    <dbReference type="NCBI Taxonomy" id="2018661"/>
    <lineage>
        <taxon>Eukaryota</taxon>
        <taxon>Metazoa</taxon>
        <taxon>Ecdysozoa</taxon>
        <taxon>Nematoda</taxon>
        <taxon>Chromadorea</taxon>
        <taxon>Rhabditida</taxon>
        <taxon>Rhabditina</taxon>
        <taxon>Rhabditomorpha</taxon>
        <taxon>Rhabditoidea</taxon>
        <taxon>Rhabditidae</taxon>
        <taxon>Diploscapter</taxon>
    </lineage>
</organism>
<comment type="caution">
    <text evidence="3">The sequence shown here is derived from an EMBL/GenBank/DDBJ whole genome shotgun (WGS) entry which is preliminary data.</text>
</comment>